<dbReference type="HOGENOM" id="CLU_008523_10_3_1"/>
<dbReference type="Gene3D" id="3.40.50.1820">
    <property type="entry name" value="alpha/beta hydrolase"/>
    <property type="match status" value="1"/>
</dbReference>
<organism evidence="8 9">
    <name type="scientific">Stachybotrys chartarum (strain CBS 109288 / IBT 7711)</name>
    <name type="common">Toxic black mold</name>
    <name type="synonym">Stilbospora chartarum</name>
    <dbReference type="NCBI Taxonomy" id="1280523"/>
    <lineage>
        <taxon>Eukaryota</taxon>
        <taxon>Fungi</taxon>
        <taxon>Dikarya</taxon>
        <taxon>Ascomycota</taxon>
        <taxon>Pezizomycotina</taxon>
        <taxon>Sordariomycetes</taxon>
        <taxon>Hypocreomycetidae</taxon>
        <taxon>Hypocreales</taxon>
        <taxon>Stachybotryaceae</taxon>
        <taxon>Stachybotrys</taxon>
    </lineage>
</organism>
<dbReference type="InterPro" id="IPR029058">
    <property type="entry name" value="AB_hydrolase_fold"/>
</dbReference>
<name>A0A084AFW7_STACB</name>
<evidence type="ECO:0000256" key="5">
    <source>
        <dbReference type="ARBA" id="ARBA00022801"/>
    </source>
</evidence>
<evidence type="ECO:0000313" key="9">
    <source>
        <dbReference type="Proteomes" id="UP000028045"/>
    </source>
</evidence>
<evidence type="ECO:0000256" key="2">
    <source>
        <dbReference type="ARBA" id="ARBA00022645"/>
    </source>
</evidence>
<evidence type="ECO:0000256" key="4">
    <source>
        <dbReference type="ARBA" id="ARBA00022729"/>
    </source>
</evidence>
<evidence type="ECO:0000313" key="8">
    <source>
        <dbReference type="EMBL" id="KEY64196.1"/>
    </source>
</evidence>
<keyword evidence="6" id="KW-0325">Glycoprotein</keyword>
<evidence type="ECO:0000256" key="1">
    <source>
        <dbReference type="ARBA" id="ARBA00009431"/>
    </source>
</evidence>
<keyword evidence="9" id="KW-1185">Reference proteome</keyword>
<feature type="chain" id="PRO_5001770751" description="Carboxypeptidase" evidence="7">
    <location>
        <begin position="17"/>
        <end position="600"/>
    </location>
</feature>
<evidence type="ECO:0000256" key="6">
    <source>
        <dbReference type="ARBA" id="ARBA00023180"/>
    </source>
</evidence>
<proteinExistence type="inferred from homology"/>
<dbReference type="PANTHER" id="PTHR11802:SF189">
    <property type="entry name" value="CARBOXYPEPTIDASE"/>
    <property type="match status" value="1"/>
</dbReference>
<evidence type="ECO:0000256" key="7">
    <source>
        <dbReference type="SAM" id="SignalP"/>
    </source>
</evidence>
<evidence type="ECO:0000256" key="3">
    <source>
        <dbReference type="ARBA" id="ARBA00022670"/>
    </source>
</evidence>
<keyword evidence="5" id="KW-0378">Hydrolase</keyword>
<dbReference type="Pfam" id="PF00450">
    <property type="entry name" value="Peptidase_S10"/>
    <property type="match status" value="1"/>
</dbReference>
<evidence type="ECO:0008006" key="10">
    <source>
        <dbReference type="Google" id="ProtNLM"/>
    </source>
</evidence>
<dbReference type="Proteomes" id="UP000028045">
    <property type="component" value="Unassembled WGS sequence"/>
</dbReference>
<dbReference type="AlphaFoldDB" id="A0A084AFW7"/>
<dbReference type="PANTHER" id="PTHR11802">
    <property type="entry name" value="SERINE PROTEASE FAMILY S10 SERINE CARBOXYPEPTIDASE"/>
    <property type="match status" value="1"/>
</dbReference>
<dbReference type="GO" id="GO:0006508">
    <property type="term" value="P:proteolysis"/>
    <property type="evidence" value="ECO:0007669"/>
    <property type="project" value="UniProtKB-KW"/>
</dbReference>
<dbReference type="InterPro" id="IPR001563">
    <property type="entry name" value="Peptidase_S10"/>
</dbReference>
<dbReference type="PRINTS" id="PR00724">
    <property type="entry name" value="CRBOXYPTASEC"/>
</dbReference>
<sequence length="600" mass="66199">MLVPVLLAGLAGLAVAQFPPTPQGVTVLQSKFHENVTISYKEPGICETTPGVKSYAGYVHLPPGFLNDVNGESQNYPVNTFFWFFESRKDPANAPLAIWLNGGPGGSSMLGLLQENGPCMVNSDSKSTVLNPWSWNNEVNMLYIDEPNQVGFSYDVLTNCTVEAFQEPAMFFNITPADFSEHLPTVNLTSRYGTFASQNASQTTNSTAQAGHALWHFAQTWFFEFPHYKPNDDRISLWAESYGGHYGPGFMRFFQQQNEKIKNGTIEVDDAHYLHLDTLGIVNGYLDATYGIQIFNESLYTELMTNFTQPNGCKDQMTTCQDKLERLSLPPTKLSILAESGLCDIQSWCVSAAETAYMSLNRSWFDIGAPAADPFPLPFYAGYVMEGDVLEALGAPVNFSWVSTAVSESFTTTNDELLGGFLDAVGYLLDSGVKVHMMYGDRDYACNWVGGERVSLEIPYSRSAAFAAAGYAPLLTSQGIKGMTRQLGNYSFTRVFQAGHEVPSYQPEASYDVFMRATFGRDVATGLLPVTDGLVTAGPRDTWHVKNDPPQTATPRCYILNPSSCEPEVWDKVWRGEVTVEDWVVVGVDEDEAEGISDEL</sequence>
<accession>A0A084AFW7</accession>
<dbReference type="SUPFAM" id="SSF53474">
    <property type="entry name" value="alpha/beta-Hydrolases"/>
    <property type="match status" value="1"/>
</dbReference>
<dbReference type="OrthoDB" id="443318at2759"/>
<keyword evidence="3" id="KW-0645">Protease</keyword>
<gene>
    <name evidence="8" type="ORF">S7711_03486</name>
</gene>
<comment type="similarity">
    <text evidence="1">Belongs to the peptidase S10 family.</text>
</comment>
<protein>
    <recommendedName>
        <fullName evidence="10">Carboxypeptidase</fullName>
    </recommendedName>
</protein>
<reference evidence="8 9" key="1">
    <citation type="journal article" date="2014" name="BMC Genomics">
        <title>Comparative genome sequencing reveals chemotype-specific gene clusters in the toxigenic black mold Stachybotrys.</title>
        <authorList>
            <person name="Semeiks J."/>
            <person name="Borek D."/>
            <person name="Otwinowski Z."/>
            <person name="Grishin N.V."/>
        </authorList>
    </citation>
    <scope>NUCLEOTIDE SEQUENCE [LARGE SCALE GENOMIC DNA]</scope>
    <source>
        <strain evidence="9">CBS 109288 / IBT 7711</strain>
    </source>
</reference>
<dbReference type="GO" id="GO:0004185">
    <property type="term" value="F:serine-type carboxypeptidase activity"/>
    <property type="evidence" value="ECO:0007669"/>
    <property type="project" value="InterPro"/>
</dbReference>
<keyword evidence="2" id="KW-0121">Carboxypeptidase</keyword>
<feature type="signal peptide" evidence="7">
    <location>
        <begin position="1"/>
        <end position="16"/>
    </location>
</feature>
<dbReference type="GO" id="GO:0000324">
    <property type="term" value="C:fungal-type vacuole"/>
    <property type="evidence" value="ECO:0007669"/>
    <property type="project" value="TreeGrafter"/>
</dbReference>
<dbReference type="EMBL" id="KL648750">
    <property type="protein sequence ID" value="KEY64196.1"/>
    <property type="molecule type" value="Genomic_DNA"/>
</dbReference>
<keyword evidence="4 7" id="KW-0732">Signal</keyword>